<dbReference type="PANTHER" id="PTHR43221:SF1">
    <property type="entry name" value="PROTEASE HTPX"/>
    <property type="match status" value="1"/>
</dbReference>
<feature type="active site" evidence="12">
    <location>
        <position position="133"/>
    </location>
</feature>
<keyword evidence="5 12" id="KW-0812">Transmembrane</keyword>
<evidence type="ECO:0000256" key="8">
    <source>
        <dbReference type="ARBA" id="ARBA00022833"/>
    </source>
</evidence>
<reference evidence="14" key="1">
    <citation type="journal article" date="2020" name="mSystems">
        <title>Genome- and Community-Level Interaction Insights into Carbon Utilization and Element Cycling Functions of Hydrothermarchaeota in Hydrothermal Sediment.</title>
        <authorList>
            <person name="Zhou Z."/>
            <person name="Liu Y."/>
            <person name="Xu W."/>
            <person name="Pan J."/>
            <person name="Luo Z.H."/>
            <person name="Li M."/>
        </authorList>
    </citation>
    <scope>NUCLEOTIDE SEQUENCE [LARGE SCALE GENOMIC DNA]</scope>
    <source>
        <strain evidence="14">HyVt-533</strain>
    </source>
</reference>
<comment type="similarity">
    <text evidence="2 12">Belongs to the peptidase M48B family.</text>
</comment>
<dbReference type="Pfam" id="PF01435">
    <property type="entry name" value="Peptidase_M48"/>
    <property type="match status" value="1"/>
</dbReference>
<dbReference type="Proteomes" id="UP000886101">
    <property type="component" value="Unassembled WGS sequence"/>
</dbReference>
<comment type="caution">
    <text evidence="14">The sequence shown here is derived from an EMBL/GenBank/DDBJ whole genome shotgun (WGS) entry which is preliminary data.</text>
</comment>
<keyword evidence="8 12" id="KW-0862">Zinc</keyword>
<accession>A0A7V5P0P8</accession>
<feature type="transmembrane region" description="Helical" evidence="12">
    <location>
        <begin position="185"/>
        <end position="206"/>
    </location>
</feature>
<evidence type="ECO:0000259" key="13">
    <source>
        <dbReference type="Pfam" id="PF01435"/>
    </source>
</evidence>
<feature type="binding site" evidence="12">
    <location>
        <position position="136"/>
    </location>
    <ligand>
        <name>Zn(2+)</name>
        <dbReference type="ChEBI" id="CHEBI:29105"/>
        <note>catalytic</note>
    </ligand>
</feature>
<comment type="cofactor">
    <cofactor evidence="12">
        <name>Zn(2+)</name>
        <dbReference type="ChEBI" id="CHEBI:29105"/>
    </cofactor>
    <text evidence="12">Binds 1 zinc ion per subunit.</text>
</comment>
<evidence type="ECO:0000256" key="7">
    <source>
        <dbReference type="ARBA" id="ARBA00022801"/>
    </source>
</evidence>
<dbReference type="AlphaFoldDB" id="A0A7V5P0P8"/>
<dbReference type="InterPro" id="IPR022919">
    <property type="entry name" value="Pept_M48_protease_HtpX"/>
</dbReference>
<dbReference type="PANTHER" id="PTHR43221">
    <property type="entry name" value="PROTEASE HTPX"/>
    <property type="match status" value="1"/>
</dbReference>
<feature type="binding site" evidence="12">
    <location>
        <position position="132"/>
    </location>
    <ligand>
        <name>Zn(2+)</name>
        <dbReference type="ChEBI" id="CHEBI:29105"/>
        <note>catalytic</note>
    </ligand>
</feature>
<dbReference type="CDD" id="cd07336">
    <property type="entry name" value="M48B_HtpX_like"/>
    <property type="match status" value="1"/>
</dbReference>
<evidence type="ECO:0000256" key="12">
    <source>
        <dbReference type="HAMAP-Rule" id="MF_00188"/>
    </source>
</evidence>
<protein>
    <recommendedName>
        <fullName evidence="12">Protease HtpX homolog</fullName>
        <ecNumber evidence="12">3.4.24.-</ecNumber>
    </recommendedName>
</protein>
<keyword evidence="7 12" id="KW-0378">Hydrolase</keyword>
<evidence type="ECO:0000313" key="14">
    <source>
        <dbReference type="EMBL" id="HHI97722.1"/>
    </source>
</evidence>
<evidence type="ECO:0000256" key="6">
    <source>
        <dbReference type="ARBA" id="ARBA00022723"/>
    </source>
</evidence>
<sequence>MVTNTLKTFLLLAALTALFLVIGQAFGGRTGLIIALVLAGALNFFAYWYSDKLALKMAGARPVSPAEAPELHQIVAKLAAQAGIPKPKVYVIPTETPNAFATGRNPENAAVAVTAGLMHLLDWDELEGVLAHEIAHIKNRDILVSTIAAVLAGAIAYLADMAQWSLFFGGIFGGNDEEDHNPLSYVGLILMIILAPLAAMLIQLAISRSREYLADATGAKICRCPLSLARALEKLEAWNRKLPMQVNPAQAQMFIVNPLKGRGLAHLFSTHPPIEDRIRRLVEMARKEGLAA</sequence>
<dbReference type="EC" id="3.4.24.-" evidence="12"/>
<keyword evidence="10 12" id="KW-0482">Metalloprotease</keyword>
<evidence type="ECO:0000256" key="3">
    <source>
        <dbReference type="ARBA" id="ARBA00022475"/>
    </source>
</evidence>
<feature type="binding site" evidence="12">
    <location>
        <position position="211"/>
    </location>
    <ligand>
        <name>Zn(2+)</name>
        <dbReference type="ChEBI" id="CHEBI:29105"/>
        <note>catalytic</note>
    </ligand>
</feature>
<dbReference type="InterPro" id="IPR001915">
    <property type="entry name" value="Peptidase_M48"/>
</dbReference>
<evidence type="ECO:0000256" key="10">
    <source>
        <dbReference type="ARBA" id="ARBA00023049"/>
    </source>
</evidence>
<dbReference type="GO" id="GO:0008270">
    <property type="term" value="F:zinc ion binding"/>
    <property type="evidence" value="ECO:0007669"/>
    <property type="project" value="UniProtKB-UniRule"/>
</dbReference>
<keyword evidence="9 12" id="KW-1133">Transmembrane helix</keyword>
<evidence type="ECO:0000256" key="9">
    <source>
        <dbReference type="ARBA" id="ARBA00022989"/>
    </source>
</evidence>
<keyword evidence="3 12" id="KW-1003">Cell membrane</keyword>
<feature type="transmembrane region" description="Helical" evidence="12">
    <location>
        <begin position="142"/>
        <end position="159"/>
    </location>
</feature>
<dbReference type="InterPro" id="IPR050083">
    <property type="entry name" value="HtpX_protease"/>
</dbReference>
<dbReference type="NCBIfam" id="NF002826">
    <property type="entry name" value="PRK03001.1"/>
    <property type="match status" value="1"/>
</dbReference>
<keyword evidence="11 12" id="KW-0472">Membrane</keyword>
<keyword evidence="4 12" id="KW-0645">Protease</keyword>
<dbReference type="GO" id="GO:0004222">
    <property type="term" value="F:metalloendopeptidase activity"/>
    <property type="evidence" value="ECO:0007669"/>
    <property type="project" value="UniProtKB-UniRule"/>
</dbReference>
<keyword evidence="6 12" id="KW-0479">Metal-binding</keyword>
<dbReference type="GO" id="GO:0005886">
    <property type="term" value="C:plasma membrane"/>
    <property type="evidence" value="ECO:0007669"/>
    <property type="project" value="UniProtKB-SubCell"/>
</dbReference>
<comment type="subcellular location">
    <subcellularLocation>
        <location evidence="1 12">Cell membrane</location>
        <topology evidence="1 12">Multi-pass membrane protein</topology>
    </subcellularLocation>
</comment>
<evidence type="ECO:0000256" key="5">
    <source>
        <dbReference type="ARBA" id="ARBA00022692"/>
    </source>
</evidence>
<dbReference type="Gene3D" id="3.30.2010.10">
    <property type="entry name" value="Metalloproteases ('zincins'), catalytic domain"/>
    <property type="match status" value="1"/>
</dbReference>
<organism evidence="14">
    <name type="scientific">Thermodesulfatator atlanticus</name>
    <dbReference type="NCBI Taxonomy" id="501497"/>
    <lineage>
        <taxon>Bacteria</taxon>
        <taxon>Pseudomonadati</taxon>
        <taxon>Thermodesulfobacteriota</taxon>
        <taxon>Thermodesulfobacteria</taxon>
        <taxon>Thermodesulfobacteriales</taxon>
        <taxon>Thermodesulfatatoraceae</taxon>
        <taxon>Thermodesulfatator</taxon>
    </lineage>
</organism>
<feature type="domain" description="Peptidase M48" evidence="13">
    <location>
        <begin position="65"/>
        <end position="284"/>
    </location>
</feature>
<name>A0A7V5P0P8_9BACT</name>
<dbReference type="EMBL" id="DROK01000227">
    <property type="protein sequence ID" value="HHI97722.1"/>
    <property type="molecule type" value="Genomic_DNA"/>
</dbReference>
<feature type="transmembrane region" description="Helical" evidence="12">
    <location>
        <begin position="33"/>
        <end position="50"/>
    </location>
</feature>
<evidence type="ECO:0000256" key="11">
    <source>
        <dbReference type="ARBA" id="ARBA00023136"/>
    </source>
</evidence>
<evidence type="ECO:0000256" key="1">
    <source>
        <dbReference type="ARBA" id="ARBA00004651"/>
    </source>
</evidence>
<gene>
    <name evidence="12 14" type="primary">htpX</name>
    <name evidence="14" type="ORF">ENJ96_07695</name>
</gene>
<evidence type="ECO:0000256" key="4">
    <source>
        <dbReference type="ARBA" id="ARBA00022670"/>
    </source>
</evidence>
<dbReference type="HAMAP" id="MF_00188">
    <property type="entry name" value="Pept_M48_protease_HtpX"/>
    <property type="match status" value="1"/>
</dbReference>
<proteinExistence type="inferred from homology"/>
<dbReference type="GO" id="GO:0006508">
    <property type="term" value="P:proteolysis"/>
    <property type="evidence" value="ECO:0007669"/>
    <property type="project" value="UniProtKB-KW"/>
</dbReference>
<evidence type="ECO:0000256" key="2">
    <source>
        <dbReference type="ARBA" id="ARBA00009779"/>
    </source>
</evidence>